<protein>
    <recommendedName>
        <fullName evidence="4">DUF2214 family protein</fullName>
    </recommendedName>
</protein>
<proteinExistence type="predicted"/>
<keyword evidence="1" id="KW-0472">Membrane</keyword>
<keyword evidence="1" id="KW-1133">Transmembrane helix</keyword>
<feature type="transmembrane region" description="Helical" evidence="1">
    <location>
        <begin position="44"/>
        <end position="73"/>
    </location>
</feature>
<organism evidence="2 3">
    <name type="scientific">Ramlibacter rhizophilus</name>
    <dbReference type="NCBI Taxonomy" id="1781167"/>
    <lineage>
        <taxon>Bacteria</taxon>
        <taxon>Pseudomonadati</taxon>
        <taxon>Pseudomonadota</taxon>
        <taxon>Betaproteobacteria</taxon>
        <taxon>Burkholderiales</taxon>
        <taxon>Comamonadaceae</taxon>
        <taxon>Ramlibacter</taxon>
    </lineage>
</organism>
<dbReference type="RefSeq" id="WP_135283644.1">
    <property type="nucleotide sequence ID" value="NZ_SMLL01000001.1"/>
</dbReference>
<comment type="caution">
    <text evidence="2">The sequence shown here is derived from an EMBL/GenBank/DDBJ whole genome shotgun (WGS) entry which is preliminary data.</text>
</comment>
<feature type="transmembrane region" description="Helical" evidence="1">
    <location>
        <begin position="117"/>
        <end position="137"/>
    </location>
</feature>
<dbReference type="Proteomes" id="UP000297564">
    <property type="component" value="Unassembled WGS sequence"/>
</dbReference>
<keyword evidence="3" id="KW-1185">Reference proteome</keyword>
<dbReference type="AlphaFoldDB" id="A0A4Z0C1F5"/>
<dbReference type="EMBL" id="SMLL01000001">
    <property type="protein sequence ID" value="TFZ04762.1"/>
    <property type="molecule type" value="Genomic_DNA"/>
</dbReference>
<evidence type="ECO:0008006" key="4">
    <source>
        <dbReference type="Google" id="ProtNLM"/>
    </source>
</evidence>
<gene>
    <name evidence="2" type="ORF">EZ242_03155</name>
</gene>
<accession>A0A4Z0C1F5</accession>
<feature type="transmembrane region" description="Helical" evidence="1">
    <location>
        <begin position="85"/>
        <end position="105"/>
    </location>
</feature>
<dbReference type="OrthoDB" id="3536934at2"/>
<evidence type="ECO:0000313" key="2">
    <source>
        <dbReference type="EMBL" id="TFZ04762.1"/>
    </source>
</evidence>
<sequence length="139" mass="14900">MFAGLQSHPWAYPALEVVHIMGIALLFGNLVLLEVRAFGRGASLPWLALAQLSLLLALGGFLLAAGSGLLMFASQPGDLLANRSFTLKMLLLFAAGANAAAFHARGSLRRMDRIARAQLLLSLAIWIAVIVCGRWIAYV</sequence>
<feature type="transmembrane region" description="Helical" evidence="1">
    <location>
        <begin position="12"/>
        <end position="32"/>
    </location>
</feature>
<evidence type="ECO:0000256" key="1">
    <source>
        <dbReference type="SAM" id="Phobius"/>
    </source>
</evidence>
<reference evidence="2 3" key="1">
    <citation type="submission" date="2019-03" db="EMBL/GenBank/DDBJ databases">
        <title>Ramlibacter rhizophilus CCTCC AB2015357, whole genome shotgun sequence.</title>
        <authorList>
            <person name="Zhang X."/>
            <person name="Feng G."/>
            <person name="Zhu H."/>
        </authorList>
    </citation>
    <scope>NUCLEOTIDE SEQUENCE [LARGE SCALE GENOMIC DNA]</scope>
    <source>
        <strain evidence="2 3">CCTCC AB2015357</strain>
    </source>
</reference>
<keyword evidence="1" id="KW-0812">Transmembrane</keyword>
<name>A0A4Z0C1F5_9BURK</name>
<evidence type="ECO:0000313" key="3">
    <source>
        <dbReference type="Proteomes" id="UP000297564"/>
    </source>
</evidence>